<dbReference type="GO" id="GO:0006004">
    <property type="term" value="P:fucose metabolic process"/>
    <property type="evidence" value="ECO:0007669"/>
    <property type="project" value="UniProtKB-KW"/>
</dbReference>
<keyword evidence="9" id="KW-1185">Reference proteome</keyword>
<evidence type="ECO:0000256" key="5">
    <source>
        <dbReference type="ARBA" id="ARBA00047273"/>
    </source>
</evidence>
<keyword evidence="7" id="KW-0472">Membrane</keyword>
<dbReference type="EC" id="2.4.1.221" evidence="1"/>
<dbReference type="Gene3D" id="3.40.50.11340">
    <property type="match status" value="1"/>
</dbReference>
<comment type="catalytic activity">
    <reaction evidence="5">
        <text>L-threonyl-[protein] + GDP-beta-L-fucose = 3-O-(alpha-L-fucosyl)-L-threonyl-[protein] + GDP + H(+)</text>
        <dbReference type="Rhea" id="RHEA:70491"/>
        <dbReference type="Rhea" id="RHEA-COMP:11060"/>
        <dbReference type="Rhea" id="RHEA-COMP:17915"/>
        <dbReference type="ChEBI" id="CHEBI:15378"/>
        <dbReference type="ChEBI" id="CHEBI:30013"/>
        <dbReference type="ChEBI" id="CHEBI:57273"/>
        <dbReference type="ChEBI" id="CHEBI:58189"/>
        <dbReference type="ChEBI" id="CHEBI:189631"/>
        <dbReference type="EC" id="2.4.1.221"/>
    </reaction>
    <physiologicalReaction direction="left-to-right" evidence="5">
        <dbReference type="Rhea" id="RHEA:70492"/>
    </physiologicalReaction>
</comment>
<dbReference type="InterPro" id="IPR019378">
    <property type="entry name" value="GDP-Fuc_O-FucTrfase"/>
</dbReference>
<dbReference type="Gene3D" id="3.40.50.11350">
    <property type="match status" value="1"/>
</dbReference>
<feature type="transmembrane region" description="Helical" evidence="7">
    <location>
        <begin position="16"/>
        <end position="35"/>
    </location>
</feature>
<keyword evidence="4" id="KW-0119">Carbohydrate metabolism</keyword>
<organism evidence="8 9">
    <name type="scientific">Desmophyllum pertusum</name>
    <dbReference type="NCBI Taxonomy" id="174260"/>
    <lineage>
        <taxon>Eukaryota</taxon>
        <taxon>Metazoa</taxon>
        <taxon>Cnidaria</taxon>
        <taxon>Anthozoa</taxon>
        <taxon>Hexacorallia</taxon>
        <taxon>Scleractinia</taxon>
        <taxon>Caryophylliina</taxon>
        <taxon>Caryophylliidae</taxon>
        <taxon>Desmophyllum</taxon>
    </lineage>
</organism>
<keyword evidence="3" id="KW-0294">Fucose metabolism</keyword>
<evidence type="ECO:0000256" key="3">
    <source>
        <dbReference type="ARBA" id="ARBA00023253"/>
    </source>
</evidence>
<sequence>MKHLRNLNGLTRPRNVFILFVGLTFVTIIVLTFLFKVSLNTRIKGKPFINRKILCLSEQQVYIDGQLVCETGTQGVKYLSYNPYGGGWNNQRLAFENAVVLAKLLNRTLIVHPLAPHQSDAQKSEWYDKTGRTPAGYFKRDVYPRDKLLPLSKVIDLKVLSKLLPVKDFPSNHVEFVDKYKHLTWGRVCHNDLVGIWVDAIPGKTDEEKWKLIRRVLTRKRLPSPIPSWKQICELKQITDGSNVSSDNVWGIKDELSNRTEDVLYFAEGSLFTRTFHFFDKKTVLNAHKWTMRFIHFAPDIRKQGMKVLEAIGRPFNAIHVRRTDHPKGIGVNQSFWLEHLKARKAQNLTKTLYIATDEKNKLGLGRSERQDTDCCLLKILMNTFNFKTLIELCSRTSWVYVSSLFAPMRTFLWRLVIQHLACISIG</sequence>
<comment type="caution">
    <text evidence="8">The sequence shown here is derived from an EMBL/GenBank/DDBJ whole genome shotgun (WGS) entry which is preliminary data.</text>
</comment>
<evidence type="ECO:0000256" key="4">
    <source>
        <dbReference type="ARBA" id="ARBA00023277"/>
    </source>
</evidence>
<name>A0A9W9ZKM0_9CNID</name>
<dbReference type="OrthoDB" id="1882547at2759"/>
<gene>
    <name evidence="8" type="ORF">OS493_028451</name>
</gene>
<protein>
    <recommendedName>
        <fullName evidence="1">peptide-O-fucosyltransferase</fullName>
        <ecNumber evidence="1">2.4.1.221</ecNumber>
    </recommendedName>
</protein>
<dbReference type="Pfam" id="PF10250">
    <property type="entry name" value="O-FucT"/>
    <property type="match status" value="1"/>
</dbReference>
<keyword evidence="7" id="KW-0812">Transmembrane</keyword>
<keyword evidence="2" id="KW-0808">Transferase</keyword>
<evidence type="ECO:0000256" key="6">
    <source>
        <dbReference type="ARBA" id="ARBA00048647"/>
    </source>
</evidence>
<dbReference type="AlphaFoldDB" id="A0A9W9ZKM0"/>
<dbReference type="Proteomes" id="UP001163046">
    <property type="component" value="Unassembled WGS sequence"/>
</dbReference>
<keyword evidence="7" id="KW-1133">Transmembrane helix</keyword>
<evidence type="ECO:0000313" key="9">
    <source>
        <dbReference type="Proteomes" id="UP001163046"/>
    </source>
</evidence>
<dbReference type="PANTHER" id="PTHR36050:SF1">
    <property type="entry name" value="O-FUCOSYLTRANSFERASE 30"/>
    <property type="match status" value="1"/>
</dbReference>
<proteinExistence type="predicted"/>
<accession>A0A9W9ZKM0</accession>
<dbReference type="PANTHER" id="PTHR36050">
    <property type="entry name" value="O-FUCOSYLTRANSFERASE 30"/>
    <property type="match status" value="1"/>
</dbReference>
<reference evidence="8" key="1">
    <citation type="submission" date="2023-01" db="EMBL/GenBank/DDBJ databases">
        <title>Genome assembly of the deep-sea coral Lophelia pertusa.</title>
        <authorList>
            <person name="Herrera S."/>
            <person name="Cordes E."/>
        </authorList>
    </citation>
    <scope>NUCLEOTIDE SEQUENCE</scope>
    <source>
        <strain evidence="8">USNM1676648</strain>
        <tissue evidence="8">Polyp</tissue>
    </source>
</reference>
<evidence type="ECO:0000256" key="1">
    <source>
        <dbReference type="ARBA" id="ARBA00012196"/>
    </source>
</evidence>
<evidence type="ECO:0000256" key="2">
    <source>
        <dbReference type="ARBA" id="ARBA00022679"/>
    </source>
</evidence>
<comment type="catalytic activity">
    <reaction evidence="6">
        <text>L-seryl-[protein] + GDP-beta-L-fucose = 3-O-(alpha-L-fucosyl)-L-seryl-[protein] + GDP + H(+)</text>
        <dbReference type="Rhea" id="RHEA:63644"/>
        <dbReference type="Rhea" id="RHEA-COMP:9863"/>
        <dbReference type="Rhea" id="RHEA-COMP:17914"/>
        <dbReference type="ChEBI" id="CHEBI:15378"/>
        <dbReference type="ChEBI" id="CHEBI:29999"/>
        <dbReference type="ChEBI" id="CHEBI:57273"/>
        <dbReference type="ChEBI" id="CHEBI:58189"/>
        <dbReference type="ChEBI" id="CHEBI:189632"/>
        <dbReference type="EC" id="2.4.1.221"/>
    </reaction>
    <physiologicalReaction direction="left-to-right" evidence="6">
        <dbReference type="Rhea" id="RHEA:63645"/>
    </physiologicalReaction>
</comment>
<dbReference type="GO" id="GO:0046922">
    <property type="term" value="F:peptide-O-fucosyltransferase activity"/>
    <property type="evidence" value="ECO:0007669"/>
    <property type="project" value="UniProtKB-EC"/>
</dbReference>
<dbReference type="EMBL" id="MU825900">
    <property type="protein sequence ID" value="KAJ7383372.1"/>
    <property type="molecule type" value="Genomic_DNA"/>
</dbReference>
<dbReference type="CDD" id="cd11296">
    <property type="entry name" value="O-FucT_like"/>
    <property type="match status" value="1"/>
</dbReference>
<evidence type="ECO:0000256" key="7">
    <source>
        <dbReference type="SAM" id="Phobius"/>
    </source>
</evidence>
<evidence type="ECO:0000313" key="8">
    <source>
        <dbReference type="EMBL" id="KAJ7383372.1"/>
    </source>
</evidence>